<proteinExistence type="predicted"/>
<reference evidence="2 3" key="1">
    <citation type="submission" date="2019-09" db="EMBL/GenBank/DDBJ databases">
        <authorList>
            <person name="Depoorter E."/>
        </authorList>
    </citation>
    <scope>NUCLEOTIDE SEQUENCE [LARGE SCALE GENOMIC DNA]</scope>
    <source>
        <strain evidence="2">R-18112</strain>
    </source>
</reference>
<feature type="region of interest" description="Disordered" evidence="1">
    <location>
        <begin position="1"/>
        <end position="21"/>
    </location>
</feature>
<protein>
    <submittedName>
        <fullName evidence="2">Gp30</fullName>
    </submittedName>
</protein>
<feature type="compositionally biased region" description="Gly residues" evidence="1">
    <location>
        <begin position="1"/>
        <end position="16"/>
    </location>
</feature>
<feature type="region of interest" description="Disordered" evidence="1">
    <location>
        <begin position="199"/>
        <end position="259"/>
    </location>
</feature>
<organism evidence="2 3">
    <name type="scientific">Burkholderia lata (strain ATCC 17760 / DSM 23089 / LMG 22485 / NCIMB 9086 / R18194 / 383)</name>
    <dbReference type="NCBI Taxonomy" id="482957"/>
    <lineage>
        <taxon>Bacteria</taxon>
        <taxon>Pseudomonadati</taxon>
        <taxon>Pseudomonadota</taxon>
        <taxon>Betaproteobacteria</taxon>
        <taxon>Burkholderiales</taxon>
        <taxon>Burkholderiaceae</taxon>
        <taxon>Burkholderia</taxon>
        <taxon>Burkholderia cepacia complex</taxon>
    </lineage>
</organism>
<evidence type="ECO:0000256" key="1">
    <source>
        <dbReference type="SAM" id="MobiDB-lite"/>
    </source>
</evidence>
<gene>
    <name evidence="2" type="ORF">BLA18112_03371</name>
</gene>
<name>A0A6P2VY72_BURL3</name>
<dbReference type="EMBL" id="CABVQI010000009">
    <property type="protein sequence ID" value="VWC91754.1"/>
    <property type="molecule type" value="Genomic_DNA"/>
</dbReference>
<evidence type="ECO:0000313" key="3">
    <source>
        <dbReference type="Proteomes" id="UP000494274"/>
    </source>
</evidence>
<feature type="compositionally biased region" description="Pro residues" evidence="1">
    <location>
        <begin position="242"/>
        <end position="251"/>
    </location>
</feature>
<dbReference type="RefSeq" id="WP_175044583.1">
    <property type="nucleotide sequence ID" value="NZ_CABVQI010000009.1"/>
</dbReference>
<evidence type="ECO:0000313" key="2">
    <source>
        <dbReference type="EMBL" id="VWC91754.1"/>
    </source>
</evidence>
<sequence>MSGGYSGGSAVGGSATGNGQTTVVGARKGITQEDKAFLCRVMCDCGRIGVWTRGGGRLQRQKCVEQRVDADNDRSVEATGQKTVYVPEVNYNMIAKPPSPIMSNDDPLEPHGDLLDYIRNSWPGKMKGYLEGKRAGLDQTRRPDVVIVYDPSQPPEQSNIRAVIEMKFEDQLTRGQASDYIKIAGDEAKYVPLKKAQCGCPDEDAEKETARSTQRSTSTDTEELFGGNAGGAHKTGPLGLPQLPPVGPGPAAPGIALPF</sequence>
<accession>A0A6P2VY72</accession>
<dbReference type="AlphaFoldDB" id="A0A6P2VY72"/>
<dbReference type="Proteomes" id="UP000494274">
    <property type="component" value="Unassembled WGS sequence"/>
</dbReference>